<dbReference type="Gene3D" id="1.10.260.40">
    <property type="entry name" value="lambda repressor-like DNA-binding domains"/>
    <property type="match status" value="1"/>
</dbReference>
<evidence type="ECO:0000259" key="2">
    <source>
        <dbReference type="PROSITE" id="PS50943"/>
    </source>
</evidence>
<dbReference type="PANTHER" id="PTHR36924:SF1">
    <property type="entry name" value="ANTITOXIN HIGA-1"/>
    <property type="match status" value="1"/>
</dbReference>
<reference evidence="3" key="1">
    <citation type="submission" date="2023-03" db="EMBL/GenBank/DDBJ databases">
        <title>Andean soil-derived lignocellulolytic bacterial consortium as a source of novel taxa and putative plastic-active enzymes.</title>
        <authorList>
            <person name="Diaz-Garcia L."/>
            <person name="Chuvochina M."/>
            <person name="Feuerriegel G."/>
            <person name="Bunk B."/>
            <person name="Sproer C."/>
            <person name="Streit W.R."/>
            <person name="Rodriguez L.M."/>
            <person name="Overmann J."/>
            <person name="Jimenez D.J."/>
        </authorList>
    </citation>
    <scope>NUCLEOTIDE SEQUENCE</scope>
    <source>
        <strain evidence="3">MAG 7</strain>
    </source>
</reference>
<dbReference type="EMBL" id="CP119311">
    <property type="protein sequence ID" value="WEK38271.1"/>
    <property type="molecule type" value="Genomic_DNA"/>
</dbReference>
<keyword evidence="1" id="KW-0238">DNA-binding</keyword>
<dbReference type="PANTHER" id="PTHR36924">
    <property type="entry name" value="ANTITOXIN HIGA-1"/>
    <property type="match status" value="1"/>
</dbReference>
<dbReference type="PROSITE" id="PS50943">
    <property type="entry name" value="HTH_CROC1"/>
    <property type="match status" value="1"/>
</dbReference>
<accession>A0AAJ6BKB5</accession>
<dbReference type="NCBIfam" id="TIGR02607">
    <property type="entry name" value="antidote_HigA"/>
    <property type="match status" value="1"/>
</dbReference>
<dbReference type="AlphaFoldDB" id="A0AAJ6BKB5"/>
<evidence type="ECO:0000313" key="3">
    <source>
        <dbReference type="EMBL" id="WEK38271.1"/>
    </source>
</evidence>
<feature type="domain" description="HTH cro/C1-type" evidence="2">
    <location>
        <begin position="15"/>
        <end position="70"/>
    </location>
</feature>
<dbReference type="GO" id="GO:0003677">
    <property type="term" value="F:DNA binding"/>
    <property type="evidence" value="ECO:0007669"/>
    <property type="project" value="UniProtKB-KW"/>
</dbReference>
<evidence type="ECO:0000313" key="4">
    <source>
        <dbReference type="Proteomes" id="UP001220610"/>
    </source>
</evidence>
<dbReference type="SUPFAM" id="SSF47413">
    <property type="entry name" value="lambda repressor-like DNA-binding domains"/>
    <property type="match status" value="1"/>
</dbReference>
<evidence type="ECO:0000256" key="1">
    <source>
        <dbReference type="ARBA" id="ARBA00023125"/>
    </source>
</evidence>
<sequence length="117" mass="13137">MLKRAMKPSHPGRILKNLYLEPLALSQGEAAVSLGITRKTLSLLVNEHQGISAEMALRLAKAFDTTPELWMNMQRNYDLWVAEQKLALGRIKVLRQAKTSFAEPLPPKRSKSADNRA</sequence>
<dbReference type="SMART" id="SM00530">
    <property type="entry name" value="HTH_XRE"/>
    <property type="match status" value="1"/>
</dbReference>
<dbReference type="InterPro" id="IPR010982">
    <property type="entry name" value="Lambda_DNA-bd_dom_sf"/>
</dbReference>
<dbReference type="Pfam" id="PF01381">
    <property type="entry name" value="HTH_3"/>
    <property type="match status" value="1"/>
</dbReference>
<dbReference type="Proteomes" id="UP001220610">
    <property type="component" value="Chromosome"/>
</dbReference>
<gene>
    <name evidence="3" type="ORF">P0Y53_12255</name>
</gene>
<name>A0AAJ6BKB5_9BACT</name>
<dbReference type="InterPro" id="IPR013430">
    <property type="entry name" value="Toxin_antidote_HigA"/>
</dbReference>
<proteinExistence type="predicted"/>
<dbReference type="CDD" id="cd00093">
    <property type="entry name" value="HTH_XRE"/>
    <property type="match status" value="1"/>
</dbReference>
<protein>
    <submittedName>
        <fullName evidence="3">HigA family addiction module antitoxin</fullName>
    </submittedName>
</protein>
<organism evidence="3 4">
    <name type="scientific">Candidatus Pseudobacter hemicellulosilyticus</name>
    <dbReference type="NCBI Taxonomy" id="3121375"/>
    <lineage>
        <taxon>Bacteria</taxon>
        <taxon>Pseudomonadati</taxon>
        <taxon>Bacteroidota</taxon>
        <taxon>Chitinophagia</taxon>
        <taxon>Chitinophagales</taxon>
        <taxon>Chitinophagaceae</taxon>
        <taxon>Pseudobacter</taxon>
    </lineage>
</organism>
<dbReference type="InterPro" id="IPR001387">
    <property type="entry name" value="Cro/C1-type_HTH"/>
</dbReference>